<name>A0ABT0B702_9SPHN</name>
<dbReference type="SUPFAM" id="SSF46565">
    <property type="entry name" value="Chaperone J-domain"/>
    <property type="match status" value="1"/>
</dbReference>
<sequence>MKLIWLIALACVAWRVFVGRWPWQPKPRVRRSFAAVHAREVLGVDMGAGRKDILDAHRRRIAAIHPDRGGSSEQVHEANAARDLLLAELTPDQPS</sequence>
<organism evidence="1 2">
    <name type="scientific">Novosphingobium album</name>
    <name type="common">ex Hu et al. 2023</name>
    <dbReference type="NCBI Taxonomy" id="2930093"/>
    <lineage>
        <taxon>Bacteria</taxon>
        <taxon>Pseudomonadati</taxon>
        <taxon>Pseudomonadota</taxon>
        <taxon>Alphaproteobacteria</taxon>
        <taxon>Sphingomonadales</taxon>
        <taxon>Sphingomonadaceae</taxon>
        <taxon>Novosphingobium</taxon>
    </lineage>
</organism>
<proteinExistence type="predicted"/>
<dbReference type="InterPro" id="IPR036869">
    <property type="entry name" value="J_dom_sf"/>
</dbReference>
<reference evidence="1" key="1">
    <citation type="submission" date="2022-03" db="EMBL/GenBank/DDBJ databases">
        <title>Identification of a novel bacterium isolated from mangrove sediments.</title>
        <authorList>
            <person name="Pan X."/>
        </authorList>
    </citation>
    <scope>NUCLEOTIDE SEQUENCE</scope>
    <source>
        <strain evidence="1">B2580</strain>
    </source>
</reference>
<accession>A0ABT0B702</accession>
<evidence type="ECO:0000313" key="2">
    <source>
        <dbReference type="Proteomes" id="UP001162880"/>
    </source>
</evidence>
<dbReference type="EMBL" id="JALHLE010000043">
    <property type="protein sequence ID" value="MCJ2180797.1"/>
    <property type="molecule type" value="Genomic_DNA"/>
</dbReference>
<gene>
    <name evidence="1" type="ORF">MTR64_19675</name>
</gene>
<dbReference type="RefSeq" id="WP_243996244.1">
    <property type="nucleotide sequence ID" value="NZ_JALHLE010000043.1"/>
</dbReference>
<dbReference type="Gene3D" id="1.10.287.110">
    <property type="entry name" value="DnaJ domain"/>
    <property type="match status" value="1"/>
</dbReference>
<keyword evidence="2" id="KW-1185">Reference proteome</keyword>
<protein>
    <submittedName>
        <fullName evidence="1">Molecular chaperone DnaJ</fullName>
    </submittedName>
</protein>
<dbReference type="Proteomes" id="UP001162880">
    <property type="component" value="Unassembled WGS sequence"/>
</dbReference>
<comment type="caution">
    <text evidence="1">The sequence shown here is derived from an EMBL/GenBank/DDBJ whole genome shotgun (WGS) entry which is preliminary data.</text>
</comment>
<evidence type="ECO:0000313" key="1">
    <source>
        <dbReference type="EMBL" id="MCJ2180797.1"/>
    </source>
</evidence>